<sequence>MPKPTENVLQGDGLQGSGNDLIEDKSSPCLSLFDEGFDFG</sequence>
<proteinExistence type="predicted"/>
<evidence type="ECO:0000313" key="2">
    <source>
        <dbReference type="EMBL" id="CAA9568930.1"/>
    </source>
</evidence>
<dbReference type="EMBL" id="CADCWP010000101">
    <property type="protein sequence ID" value="CAA9568930.1"/>
    <property type="molecule type" value="Genomic_DNA"/>
</dbReference>
<accession>A0A6J4V949</accession>
<evidence type="ECO:0000256" key="1">
    <source>
        <dbReference type="SAM" id="MobiDB-lite"/>
    </source>
</evidence>
<name>A0A6J4V949_9DEIN</name>
<reference evidence="2" key="1">
    <citation type="submission" date="2020-02" db="EMBL/GenBank/DDBJ databases">
        <authorList>
            <person name="Meier V. D."/>
        </authorList>
    </citation>
    <scope>NUCLEOTIDE SEQUENCE</scope>
    <source>
        <strain evidence="2">AVDCRST_MAG86</strain>
    </source>
</reference>
<organism evidence="2">
    <name type="scientific">uncultured Truepera sp</name>
    <dbReference type="NCBI Taxonomy" id="543023"/>
    <lineage>
        <taxon>Bacteria</taxon>
        <taxon>Thermotogati</taxon>
        <taxon>Deinococcota</taxon>
        <taxon>Deinococci</taxon>
        <taxon>Trueperales</taxon>
        <taxon>Trueperaceae</taxon>
        <taxon>Truepera</taxon>
        <taxon>environmental samples</taxon>
    </lineage>
</organism>
<dbReference type="AlphaFoldDB" id="A0A6J4V949"/>
<gene>
    <name evidence="2" type="ORF">AVDCRST_MAG86-1368</name>
</gene>
<protein>
    <submittedName>
        <fullName evidence="2">Uncharacterized protein</fullName>
    </submittedName>
</protein>
<feature type="region of interest" description="Disordered" evidence="1">
    <location>
        <begin position="1"/>
        <end position="27"/>
    </location>
</feature>